<reference evidence="5 6" key="2">
    <citation type="submission" date="2017-09" db="EMBL/GenBank/DDBJ databases">
        <title>Bacillus patelloidae sp. nov., isolated from the intestinal tract of a marine limpet.</title>
        <authorList>
            <person name="Liu R."/>
            <person name="Dong C."/>
            <person name="Shao Z."/>
        </authorList>
    </citation>
    <scope>NUCLEOTIDE SEQUENCE [LARGE SCALE GENOMIC DNA]</scope>
    <source>
        <strain evidence="5 6">SA5d-4</strain>
    </source>
</reference>
<dbReference type="Pfam" id="PF02872">
    <property type="entry name" value="5_nucleotid_C"/>
    <property type="match status" value="1"/>
</dbReference>
<protein>
    <submittedName>
        <fullName evidence="5">Bifunctional metallophosphatase/5'-nucleotidase</fullName>
    </submittedName>
</protein>
<keyword evidence="2" id="KW-0378">Hydrolase</keyword>
<evidence type="ECO:0000313" key="6">
    <source>
        <dbReference type="Proteomes" id="UP000217083"/>
    </source>
</evidence>
<organism evidence="5 6">
    <name type="scientific">Lottiidibacillus patelloidae</name>
    <dbReference type="NCBI Taxonomy" id="2670334"/>
    <lineage>
        <taxon>Bacteria</taxon>
        <taxon>Bacillati</taxon>
        <taxon>Bacillota</taxon>
        <taxon>Bacilli</taxon>
        <taxon>Bacillales</taxon>
        <taxon>Bacillaceae</taxon>
        <taxon>Lottiidibacillus</taxon>
    </lineage>
</organism>
<evidence type="ECO:0000259" key="4">
    <source>
        <dbReference type="Pfam" id="PF02872"/>
    </source>
</evidence>
<evidence type="ECO:0000259" key="3">
    <source>
        <dbReference type="Pfam" id="PF00149"/>
    </source>
</evidence>
<dbReference type="EMBL" id="NPIA01000009">
    <property type="protein sequence ID" value="OZM55974.1"/>
    <property type="molecule type" value="Genomic_DNA"/>
</dbReference>
<sequence>MHKLHIFHTNDIHSQFNNWPKIAYVLKGKRSYFEENDEDVLVFDIGDFIDRSHPIAEATLGKDNVSLLNDAGYDAVTIGNNEGITLSKEALFTLYDDANFSVLLGNVKTSENMPLPNTTTYTIHTTKQNVKVAVIGLTAPYYLFYELLGMKVIDPINALTELLHELEDKADAFILLSHLGLDEDRKIAAQFPKIDLILGAHTHQLLETGERVNETLITQCGKHGSFVGHVTLTIDEKTKSIQQKKASVIDVTEYKVNKLANDLLQKLLEKSSKELNEPILQLNNDLSLDWYADNPFADLLAHALKDWCNGDIAMVNAGVLLEPLSKGVVSAADLHRICPHPINPCNVRLTGYELKEVIAQARTSRMENLEVKGLGFRGKVMGRMAFSGVDVKTEVLADGQSHITDILVEGEPIDYKRIYTLSTIDMFTFGRLYPEIRHAKHKKYFMPELLRDVLEWALKNVVDK</sequence>
<dbReference type="Pfam" id="PF00149">
    <property type="entry name" value="Metallophos"/>
    <property type="match status" value="1"/>
</dbReference>
<comment type="caution">
    <text evidence="5">The sequence shown here is derived from an EMBL/GenBank/DDBJ whole genome shotgun (WGS) entry which is preliminary data.</text>
</comment>
<dbReference type="PANTHER" id="PTHR11575:SF23">
    <property type="entry name" value="5-NUCLEOTIDASE FAMILY PROTEIN"/>
    <property type="match status" value="1"/>
</dbReference>
<dbReference type="PIRSF" id="PIRSF036361">
    <property type="entry name" value="YunD"/>
    <property type="match status" value="1"/>
</dbReference>
<dbReference type="SUPFAM" id="SSF56300">
    <property type="entry name" value="Metallo-dependent phosphatases"/>
    <property type="match status" value="1"/>
</dbReference>
<evidence type="ECO:0000256" key="1">
    <source>
        <dbReference type="ARBA" id="ARBA00022729"/>
    </source>
</evidence>
<dbReference type="GO" id="GO:0000166">
    <property type="term" value="F:nucleotide binding"/>
    <property type="evidence" value="ECO:0007669"/>
    <property type="project" value="UniProtKB-KW"/>
</dbReference>
<comment type="similarity">
    <text evidence="2">Belongs to the 5'-nucleotidase family.</text>
</comment>
<feature type="domain" description="5'-Nucleotidase C-terminal" evidence="4">
    <location>
        <begin position="287"/>
        <end position="425"/>
    </location>
</feature>
<dbReference type="InterPro" id="IPR004843">
    <property type="entry name" value="Calcineurin-like_PHP"/>
</dbReference>
<name>A0A263BQH9_9BACI</name>
<dbReference type="InterPro" id="IPR008334">
    <property type="entry name" value="5'-Nucleotdase_C"/>
</dbReference>
<dbReference type="AlphaFoldDB" id="A0A263BQH9"/>
<dbReference type="PRINTS" id="PR01607">
    <property type="entry name" value="APYRASEFAMLY"/>
</dbReference>
<dbReference type="RefSeq" id="WP_094926198.1">
    <property type="nucleotide sequence ID" value="NZ_NPIA01000009.1"/>
</dbReference>
<evidence type="ECO:0000313" key="5">
    <source>
        <dbReference type="EMBL" id="OZM55974.1"/>
    </source>
</evidence>
<dbReference type="Gene3D" id="3.60.21.10">
    <property type="match status" value="1"/>
</dbReference>
<dbReference type="GO" id="GO:0008253">
    <property type="term" value="F:5'-nucleotidase activity"/>
    <property type="evidence" value="ECO:0007669"/>
    <property type="project" value="TreeGrafter"/>
</dbReference>
<dbReference type="SUPFAM" id="SSF55816">
    <property type="entry name" value="5'-nucleotidase (syn. UDP-sugar hydrolase), C-terminal domain"/>
    <property type="match status" value="1"/>
</dbReference>
<evidence type="ECO:0000256" key="2">
    <source>
        <dbReference type="RuleBase" id="RU362119"/>
    </source>
</evidence>
<dbReference type="GO" id="GO:0008768">
    <property type="term" value="F:UDP-sugar diphosphatase activity"/>
    <property type="evidence" value="ECO:0007669"/>
    <property type="project" value="TreeGrafter"/>
</dbReference>
<dbReference type="GO" id="GO:0030288">
    <property type="term" value="C:outer membrane-bounded periplasmic space"/>
    <property type="evidence" value="ECO:0007669"/>
    <property type="project" value="TreeGrafter"/>
</dbReference>
<dbReference type="PANTHER" id="PTHR11575">
    <property type="entry name" value="5'-NUCLEOTIDASE-RELATED"/>
    <property type="match status" value="1"/>
</dbReference>
<keyword evidence="6" id="KW-1185">Reference proteome</keyword>
<proteinExistence type="inferred from homology"/>
<feature type="domain" description="Calcineurin-like phosphoesterase" evidence="3">
    <location>
        <begin position="5"/>
        <end position="204"/>
    </location>
</feature>
<accession>A0A263BQH9</accession>
<dbReference type="InterPro" id="IPR006179">
    <property type="entry name" value="5_nucleotidase/apyrase"/>
</dbReference>
<dbReference type="InterPro" id="IPR011240">
    <property type="entry name" value="Pesterase_YunD"/>
</dbReference>
<keyword evidence="2" id="KW-0547">Nucleotide-binding</keyword>
<dbReference type="Gene3D" id="3.90.780.10">
    <property type="entry name" value="5'-Nucleotidase, C-terminal domain"/>
    <property type="match status" value="1"/>
</dbReference>
<dbReference type="InterPro" id="IPR036907">
    <property type="entry name" value="5'-Nucleotdase_C_sf"/>
</dbReference>
<dbReference type="CDD" id="cd00845">
    <property type="entry name" value="MPP_UshA_N_like"/>
    <property type="match status" value="1"/>
</dbReference>
<keyword evidence="1" id="KW-0732">Signal</keyword>
<dbReference type="Proteomes" id="UP000217083">
    <property type="component" value="Unassembled WGS sequence"/>
</dbReference>
<reference evidence="6" key="1">
    <citation type="submission" date="2017-08" db="EMBL/GenBank/DDBJ databases">
        <authorList>
            <person name="Huang Z."/>
        </authorList>
    </citation>
    <scope>NUCLEOTIDE SEQUENCE [LARGE SCALE GENOMIC DNA]</scope>
    <source>
        <strain evidence="6">SA5d-4</strain>
    </source>
</reference>
<dbReference type="InterPro" id="IPR029052">
    <property type="entry name" value="Metallo-depent_PP-like"/>
</dbReference>
<gene>
    <name evidence="5" type="ORF">CIB95_14095</name>
</gene>
<dbReference type="GO" id="GO:0009166">
    <property type="term" value="P:nucleotide catabolic process"/>
    <property type="evidence" value="ECO:0007669"/>
    <property type="project" value="InterPro"/>
</dbReference>